<organism evidence="3">
    <name type="scientific">Streptomyces avermitilis (strain ATCC 31267 / DSM 46492 / JCM 5070 / NBRC 14893 / NCIMB 12804 / NRRL 8165 / MA-4680)</name>
    <dbReference type="NCBI Taxonomy" id="227882"/>
    <lineage>
        <taxon>Bacteria</taxon>
        <taxon>Bacillati</taxon>
        <taxon>Actinomycetota</taxon>
        <taxon>Actinomycetes</taxon>
        <taxon>Kitasatosporales</taxon>
        <taxon>Streptomycetaceae</taxon>
        <taxon>Streptomyces</taxon>
    </lineage>
</organism>
<keyword evidence="3" id="KW-0614">Plasmid</keyword>
<feature type="transmembrane region" description="Helical" evidence="2">
    <location>
        <begin position="299"/>
        <end position="318"/>
    </location>
</feature>
<dbReference type="OrthoDB" id="4236472at2"/>
<feature type="transmembrane region" description="Helical" evidence="2">
    <location>
        <begin position="272"/>
        <end position="293"/>
    </location>
</feature>
<keyword evidence="1" id="KW-0175">Coiled coil</keyword>
<reference evidence="3" key="1">
    <citation type="submission" date="2016-03" db="EMBL/GenBank/DDBJ databases">
        <title>Complete sequence of the second linear plasmid SAP2 of Streptomyces avermitilis.</title>
        <authorList>
            <person name="Ikeda H."/>
        </authorList>
    </citation>
    <scope>NUCLEOTIDE SEQUENCE</scope>
    <source>
        <strain evidence="3">MA-4680</strain>
        <plasmid evidence="3">SAP2</plasmid>
    </source>
</reference>
<evidence type="ECO:0000256" key="2">
    <source>
        <dbReference type="SAM" id="Phobius"/>
    </source>
</evidence>
<accession>A0A143SZY3</accession>
<gene>
    <name evidence="3" type="ORF">SAVERM_2p166</name>
</gene>
<feature type="coiled-coil region" evidence="1">
    <location>
        <begin position="14"/>
        <end position="41"/>
    </location>
</feature>
<dbReference type="RefSeq" id="WP_037652752.1">
    <property type="nucleotide sequence ID" value="NZ_BAVY01000062.1"/>
</dbReference>
<feature type="transmembrane region" description="Helical" evidence="2">
    <location>
        <begin position="66"/>
        <end position="85"/>
    </location>
</feature>
<sequence>MWGEDNPQVQALAEQAQQHRNQEAEKALADLDRAVERLSLTDVHIPLTRTVVGTPRDAFRDHLQSAVGTLTMMCLLMVGSALSLGQHSVRWPQGQGPKFANDGGLSLYVIGPVILGLGVGTLWTMSRTRIGGDPVRYALIHHLTRAVNTCAEALELAGTARDRALRRLDKQCRKAERRLLRAHRARGTLGFISPRRGPAALHAAQAAGALRHDLVRIDVTLDEALPSLGGKLLTICESYIEGRLGALLPEDQLRDAVPVSLLRRRIKEVVQLLFTIAAGLGGAMSANHAASAIGLPKDYAPFVAAAGAILGVTLVWGWRQVTILLELWPFKG</sequence>
<dbReference type="AlphaFoldDB" id="A0A143SZY3"/>
<keyword evidence="2" id="KW-0472">Membrane</keyword>
<keyword evidence="2" id="KW-1133">Transmembrane helix</keyword>
<geneLocation type="plasmid" evidence="3">
    <name>SAP2</name>
</geneLocation>
<keyword evidence="2" id="KW-0812">Transmembrane</keyword>
<evidence type="ECO:0000256" key="1">
    <source>
        <dbReference type="SAM" id="Coils"/>
    </source>
</evidence>
<protein>
    <submittedName>
        <fullName evidence="3">Uncharacterized protein</fullName>
    </submittedName>
</protein>
<dbReference type="EMBL" id="AP017380">
    <property type="protein sequence ID" value="BAU77609.1"/>
    <property type="molecule type" value="Genomic_DNA"/>
</dbReference>
<proteinExistence type="predicted"/>
<evidence type="ECO:0000313" key="3">
    <source>
        <dbReference type="EMBL" id="BAU77609.1"/>
    </source>
</evidence>
<name>A0A143SZY3_STRAW</name>
<feature type="transmembrane region" description="Helical" evidence="2">
    <location>
        <begin position="105"/>
        <end position="126"/>
    </location>
</feature>